<dbReference type="EMBL" id="JAATJB010000015">
    <property type="protein sequence ID" value="NJB99405.1"/>
    <property type="molecule type" value="Genomic_DNA"/>
</dbReference>
<name>A0A7X6BEI5_9SPHN</name>
<dbReference type="Proteomes" id="UP000531251">
    <property type="component" value="Unassembled WGS sequence"/>
</dbReference>
<evidence type="ECO:0000313" key="2">
    <source>
        <dbReference type="Proteomes" id="UP000531251"/>
    </source>
</evidence>
<reference evidence="1 2" key="1">
    <citation type="submission" date="2020-03" db="EMBL/GenBank/DDBJ databases">
        <title>Genomic Encyclopedia of Type Strains, Phase IV (KMG-IV): sequencing the most valuable type-strain genomes for metagenomic binning, comparative biology and taxonomic classification.</title>
        <authorList>
            <person name="Goeker M."/>
        </authorList>
    </citation>
    <scope>NUCLEOTIDE SEQUENCE [LARGE SCALE GENOMIC DNA]</scope>
    <source>
        <strain evidence="1 2">DSM 7225</strain>
    </source>
</reference>
<accession>A0A7X6BEI5</accession>
<keyword evidence="2" id="KW-1185">Reference proteome</keyword>
<dbReference type="AlphaFoldDB" id="A0A7X6BEI5"/>
<dbReference type="RefSeq" id="WP_125977270.1">
    <property type="nucleotide sequence ID" value="NZ_BAAADY010000020.1"/>
</dbReference>
<proteinExistence type="predicted"/>
<gene>
    <name evidence="1" type="ORF">GGR89_003746</name>
</gene>
<organism evidence="1 2">
    <name type="scientific">Sphingomonas trueperi</name>
    <dbReference type="NCBI Taxonomy" id="53317"/>
    <lineage>
        <taxon>Bacteria</taxon>
        <taxon>Pseudomonadati</taxon>
        <taxon>Pseudomonadota</taxon>
        <taxon>Alphaproteobacteria</taxon>
        <taxon>Sphingomonadales</taxon>
        <taxon>Sphingomonadaceae</taxon>
        <taxon>Sphingomonas</taxon>
    </lineage>
</organism>
<comment type="caution">
    <text evidence="1">The sequence shown here is derived from an EMBL/GenBank/DDBJ whole genome shotgun (WGS) entry which is preliminary data.</text>
</comment>
<protein>
    <submittedName>
        <fullName evidence="1">Uncharacterized protein</fullName>
    </submittedName>
</protein>
<evidence type="ECO:0000313" key="1">
    <source>
        <dbReference type="EMBL" id="NJB99405.1"/>
    </source>
</evidence>
<sequence>MTDVADTPDFRRLALAAASQAATALADIMLAATEGPLNVHTPFDQEAIEKLADATKLAIEASVASGEPLDDMRGQLLGALARYLEDWI</sequence>